<gene>
    <name evidence="1" type="ORF">WH47_03701</name>
</gene>
<proteinExistence type="predicted"/>
<dbReference type="Proteomes" id="UP000053825">
    <property type="component" value="Unassembled WGS sequence"/>
</dbReference>
<dbReference type="AlphaFoldDB" id="A0A0L7QY51"/>
<evidence type="ECO:0000313" key="2">
    <source>
        <dbReference type="Proteomes" id="UP000053825"/>
    </source>
</evidence>
<sequence length="66" mass="7903">MFYDRLPEDLNIIDELNVYYGLAIRRNLQSAEEMKKAIRTTFLHKIFTGKNPQHRNCPSRADSWYL</sequence>
<accession>A0A0L7QY51</accession>
<keyword evidence="2" id="KW-1185">Reference proteome</keyword>
<evidence type="ECO:0000313" key="1">
    <source>
        <dbReference type="EMBL" id="KOC63479.1"/>
    </source>
</evidence>
<reference evidence="1 2" key="1">
    <citation type="submission" date="2015-07" db="EMBL/GenBank/DDBJ databases">
        <title>The genome of Habropoda laboriosa.</title>
        <authorList>
            <person name="Pan H."/>
            <person name="Kapheim K."/>
        </authorList>
    </citation>
    <scope>NUCLEOTIDE SEQUENCE [LARGE SCALE GENOMIC DNA]</scope>
    <source>
        <strain evidence="1">0110345459</strain>
    </source>
</reference>
<protein>
    <submittedName>
        <fullName evidence="1">Uncharacterized protein</fullName>
    </submittedName>
</protein>
<dbReference type="EMBL" id="KQ414698">
    <property type="protein sequence ID" value="KOC63479.1"/>
    <property type="molecule type" value="Genomic_DNA"/>
</dbReference>
<name>A0A0L7QY51_9HYME</name>
<organism evidence="1 2">
    <name type="scientific">Habropoda laboriosa</name>
    <dbReference type="NCBI Taxonomy" id="597456"/>
    <lineage>
        <taxon>Eukaryota</taxon>
        <taxon>Metazoa</taxon>
        <taxon>Ecdysozoa</taxon>
        <taxon>Arthropoda</taxon>
        <taxon>Hexapoda</taxon>
        <taxon>Insecta</taxon>
        <taxon>Pterygota</taxon>
        <taxon>Neoptera</taxon>
        <taxon>Endopterygota</taxon>
        <taxon>Hymenoptera</taxon>
        <taxon>Apocrita</taxon>
        <taxon>Aculeata</taxon>
        <taxon>Apoidea</taxon>
        <taxon>Anthophila</taxon>
        <taxon>Apidae</taxon>
        <taxon>Habropoda</taxon>
    </lineage>
</organism>